<accession>A0A1H4JPW3</accession>
<sequence length="324" mass="34984">MPDTQTIQWGIAGSGDAAQRFANAMQYVPNAFITDVWSRNPQTSAALAKSCGAIHTQSFDALLANSKIDAIYIATLPDSHASIATAALQAGKAVLCEKPVTVNSRELEAILAFAKSCLFMEAMKPPFFPVYRKLTEHLRRDPIGHITHVKSGFATLTQPHHPSWRREVAGGSLLGIGVYHAFLSVDWLGAANDVQAHGVLASSNVDAFATVKTSHEIGDAEWFSGLDRNASAGATLVGEHGTITMPGTWWRPDTITLQYNDGRLVTLHEPAVGSGFQYETEHFCDLLRYGATESPLMTHAHSRATMAILDRARSGIGVQFAADL</sequence>
<feature type="domain" description="Gfo/Idh/MocA-like oxidoreductase N-terminal" evidence="3">
    <location>
        <begin position="7"/>
        <end position="115"/>
    </location>
</feature>
<comment type="similarity">
    <text evidence="1">Belongs to the Gfo/Idh/MocA family.</text>
</comment>
<dbReference type="EMBL" id="FNSD01000001">
    <property type="protein sequence ID" value="SEB48350.1"/>
    <property type="molecule type" value="Genomic_DNA"/>
</dbReference>
<dbReference type="RefSeq" id="WP_074652409.1">
    <property type="nucleotide sequence ID" value="NZ_FNSD01000001.1"/>
</dbReference>
<evidence type="ECO:0000259" key="3">
    <source>
        <dbReference type="Pfam" id="PF01408"/>
    </source>
</evidence>
<dbReference type="AlphaFoldDB" id="A0A1H4JPW3"/>
<dbReference type="GO" id="GO:0000166">
    <property type="term" value="F:nucleotide binding"/>
    <property type="evidence" value="ECO:0007669"/>
    <property type="project" value="InterPro"/>
</dbReference>
<dbReference type="InterPro" id="IPR050984">
    <property type="entry name" value="Gfo/Idh/MocA_domain"/>
</dbReference>
<evidence type="ECO:0000313" key="5">
    <source>
        <dbReference type="Proteomes" id="UP000182409"/>
    </source>
</evidence>
<gene>
    <name evidence="4" type="ORF">SAMN05443244_0749</name>
</gene>
<evidence type="ECO:0000313" key="4">
    <source>
        <dbReference type="EMBL" id="SEB48350.1"/>
    </source>
</evidence>
<dbReference type="SUPFAM" id="SSF55347">
    <property type="entry name" value="Glyceraldehyde-3-phosphate dehydrogenase-like, C-terminal domain"/>
    <property type="match status" value="1"/>
</dbReference>
<dbReference type="InterPro" id="IPR036291">
    <property type="entry name" value="NAD(P)-bd_dom_sf"/>
</dbReference>
<evidence type="ECO:0000256" key="2">
    <source>
        <dbReference type="ARBA" id="ARBA00023002"/>
    </source>
</evidence>
<dbReference type="Pfam" id="PF01408">
    <property type="entry name" value="GFO_IDH_MocA"/>
    <property type="match status" value="1"/>
</dbReference>
<protein>
    <submittedName>
        <fullName evidence="4">Predicted dehydrogenase</fullName>
    </submittedName>
</protein>
<dbReference type="InterPro" id="IPR000683">
    <property type="entry name" value="Gfo/Idh/MocA-like_OxRdtase_N"/>
</dbReference>
<dbReference type="PANTHER" id="PTHR22604:SF105">
    <property type="entry name" value="TRANS-1,2-DIHYDROBENZENE-1,2-DIOL DEHYDROGENASE"/>
    <property type="match status" value="1"/>
</dbReference>
<organism evidence="4 5">
    <name type="scientific">Terriglobus roseus</name>
    <dbReference type="NCBI Taxonomy" id="392734"/>
    <lineage>
        <taxon>Bacteria</taxon>
        <taxon>Pseudomonadati</taxon>
        <taxon>Acidobacteriota</taxon>
        <taxon>Terriglobia</taxon>
        <taxon>Terriglobales</taxon>
        <taxon>Acidobacteriaceae</taxon>
        <taxon>Terriglobus</taxon>
    </lineage>
</organism>
<name>A0A1H4JPW3_9BACT</name>
<keyword evidence="2" id="KW-0560">Oxidoreductase</keyword>
<dbReference type="SUPFAM" id="SSF51735">
    <property type="entry name" value="NAD(P)-binding Rossmann-fold domains"/>
    <property type="match status" value="1"/>
</dbReference>
<dbReference type="Proteomes" id="UP000182409">
    <property type="component" value="Unassembled WGS sequence"/>
</dbReference>
<reference evidence="4 5" key="1">
    <citation type="submission" date="2016-10" db="EMBL/GenBank/DDBJ databases">
        <authorList>
            <person name="de Groot N.N."/>
        </authorList>
    </citation>
    <scope>NUCLEOTIDE SEQUENCE [LARGE SCALE GENOMIC DNA]</scope>
    <source>
        <strain evidence="4 5">AB35.6</strain>
    </source>
</reference>
<proteinExistence type="inferred from homology"/>
<dbReference type="Gene3D" id="3.40.50.720">
    <property type="entry name" value="NAD(P)-binding Rossmann-like Domain"/>
    <property type="match status" value="1"/>
</dbReference>
<dbReference type="Gene3D" id="3.30.360.10">
    <property type="entry name" value="Dihydrodipicolinate Reductase, domain 2"/>
    <property type="match status" value="1"/>
</dbReference>
<dbReference type="PANTHER" id="PTHR22604">
    <property type="entry name" value="OXIDOREDUCTASES"/>
    <property type="match status" value="1"/>
</dbReference>
<evidence type="ECO:0000256" key="1">
    <source>
        <dbReference type="ARBA" id="ARBA00010928"/>
    </source>
</evidence>
<dbReference type="OrthoDB" id="9815825at2"/>
<dbReference type="GO" id="GO:0016491">
    <property type="term" value="F:oxidoreductase activity"/>
    <property type="evidence" value="ECO:0007669"/>
    <property type="project" value="UniProtKB-KW"/>
</dbReference>